<protein>
    <submittedName>
        <fullName evidence="5">DNA-binding MarR family transcriptional regulator</fullName>
    </submittedName>
</protein>
<dbReference type="InterPro" id="IPR011991">
    <property type="entry name" value="ArsR-like_HTH"/>
</dbReference>
<dbReference type="InterPro" id="IPR000835">
    <property type="entry name" value="HTH_MarR-typ"/>
</dbReference>
<dbReference type="InterPro" id="IPR036388">
    <property type="entry name" value="WH-like_DNA-bd_sf"/>
</dbReference>
<sequence>MNQLGSCSGSTLGLLFRQVRDAMWAQMERELAQAGHELTFSQYVALNELANGPAGVTELARVVQLHPGAMTRLLDRLEERGIVRRVADPADRRAWRIHMTEAGESLWTDVSHCGQRVREQATQGMSDADRERLTTLLIQVRDNLTPSGS</sequence>
<evidence type="ECO:0000313" key="6">
    <source>
        <dbReference type="Proteomes" id="UP000316471"/>
    </source>
</evidence>
<dbReference type="InterPro" id="IPR039422">
    <property type="entry name" value="MarR/SlyA-like"/>
</dbReference>
<dbReference type="Proteomes" id="UP000316471">
    <property type="component" value="Unassembled WGS sequence"/>
</dbReference>
<comment type="caution">
    <text evidence="5">The sequence shown here is derived from an EMBL/GenBank/DDBJ whole genome shotgun (WGS) entry which is preliminary data.</text>
</comment>
<keyword evidence="1" id="KW-0805">Transcription regulation</keyword>
<dbReference type="SMART" id="SM00347">
    <property type="entry name" value="HTH_MARR"/>
    <property type="match status" value="1"/>
</dbReference>
<keyword evidence="3" id="KW-0804">Transcription</keyword>
<dbReference type="GO" id="GO:0006950">
    <property type="term" value="P:response to stress"/>
    <property type="evidence" value="ECO:0007669"/>
    <property type="project" value="TreeGrafter"/>
</dbReference>
<organism evidence="5 6">
    <name type="scientific">Aerolutibacter ruishenii</name>
    <dbReference type="NCBI Taxonomy" id="686800"/>
    <lineage>
        <taxon>Bacteria</taxon>
        <taxon>Pseudomonadati</taxon>
        <taxon>Pseudomonadota</taxon>
        <taxon>Gammaproteobacteria</taxon>
        <taxon>Lysobacterales</taxon>
        <taxon>Lysobacteraceae</taxon>
        <taxon>Aerolutibacter</taxon>
    </lineage>
</organism>
<dbReference type="RefSeq" id="WP_144816608.1">
    <property type="nucleotide sequence ID" value="NZ_VLKP01000013.1"/>
</dbReference>
<evidence type="ECO:0000256" key="1">
    <source>
        <dbReference type="ARBA" id="ARBA00023015"/>
    </source>
</evidence>
<evidence type="ECO:0000256" key="3">
    <source>
        <dbReference type="ARBA" id="ARBA00023163"/>
    </source>
</evidence>
<accession>A0A562LHZ2</accession>
<dbReference type="Gene3D" id="1.10.10.10">
    <property type="entry name" value="Winged helix-like DNA-binding domain superfamily/Winged helix DNA-binding domain"/>
    <property type="match status" value="1"/>
</dbReference>
<gene>
    <name evidence="5" type="ORF">IP93_02745</name>
</gene>
<dbReference type="AlphaFoldDB" id="A0A562LHZ2"/>
<dbReference type="PANTHER" id="PTHR33164:SF64">
    <property type="entry name" value="TRANSCRIPTIONAL REGULATOR SLYA"/>
    <property type="match status" value="1"/>
</dbReference>
<keyword evidence="2 5" id="KW-0238">DNA-binding</keyword>
<dbReference type="PROSITE" id="PS50995">
    <property type="entry name" value="HTH_MARR_2"/>
    <property type="match status" value="1"/>
</dbReference>
<dbReference type="EMBL" id="VLKP01000013">
    <property type="protein sequence ID" value="TWI07227.1"/>
    <property type="molecule type" value="Genomic_DNA"/>
</dbReference>
<evidence type="ECO:0000259" key="4">
    <source>
        <dbReference type="PROSITE" id="PS50995"/>
    </source>
</evidence>
<dbReference type="OrthoDB" id="32523at2"/>
<dbReference type="GO" id="GO:0003700">
    <property type="term" value="F:DNA-binding transcription factor activity"/>
    <property type="evidence" value="ECO:0007669"/>
    <property type="project" value="InterPro"/>
</dbReference>
<evidence type="ECO:0000256" key="2">
    <source>
        <dbReference type="ARBA" id="ARBA00023125"/>
    </source>
</evidence>
<dbReference type="PANTHER" id="PTHR33164">
    <property type="entry name" value="TRANSCRIPTIONAL REGULATOR, MARR FAMILY"/>
    <property type="match status" value="1"/>
</dbReference>
<dbReference type="InterPro" id="IPR036390">
    <property type="entry name" value="WH_DNA-bd_sf"/>
</dbReference>
<keyword evidence="6" id="KW-1185">Reference proteome</keyword>
<reference evidence="5 6" key="1">
    <citation type="journal article" date="2015" name="Stand. Genomic Sci.">
        <title>Genomic Encyclopedia of Bacterial and Archaeal Type Strains, Phase III: the genomes of soil and plant-associated and newly described type strains.</title>
        <authorList>
            <person name="Whitman W.B."/>
            <person name="Woyke T."/>
            <person name="Klenk H.P."/>
            <person name="Zhou Y."/>
            <person name="Lilburn T.G."/>
            <person name="Beck B.J."/>
            <person name="De Vos P."/>
            <person name="Vandamme P."/>
            <person name="Eisen J.A."/>
            <person name="Garrity G."/>
            <person name="Hugenholtz P."/>
            <person name="Kyrpides N.C."/>
        </authorList>
    </citation>
    <scope>NUCLEOTIDE SEQUENCE [LARGE SCALE GENOMIC DNA]</scope>
    <source>
        <strain evidence="5 6">CGMCC 1.10136</strain>
    </source>
</reference>
<dbReference type="PRINTS" id="PR00598">
    <property type="entry name" value="HTHMARR"/>
</dbReference>
<name>A0A562LHZ2_9GAMM</name>
<dbReference type="GO" id="GO:0003677">
    <property type="term" value="F:DNA binding"/>
    <property type="evidence" value="ECO:0007669"/>
    <property type="project" value="UniProtKB-KW"/>
</dbReference>
<proteinExistence type="predicted"/>
<evidence type="ECO:0000313" key="5">
    <source>
        <dbReference type="EMBL" id="TWI07227.1"/>
    </source>
</evidence>
<feature type="domain" description="HTH marR-type" evidence="4">
    <location>
        <begin position="9"/>
        <end position="142"/>
    </location>
</feature>
<dbReference type="CDD" id="cd00090">
    <property type="entry name" value="HTH_ARSR"/>
    <property type="match status" value="1"/>
</dbReference>
<dbReference type="SUPFAM" id="SSF46785">
    <property type="entry name" value="Winged helix' DNA-binding domain"/>
    <property type="match status" value="1"/>
</dbReference>
<dbReference type="Pfam" id="PF01047">
    <property type="entry name" value="MarR"/>
    <property type="match status" value="1"/>
</dbReference>